<dbReference type="PROSITE" id="PS51257">
    <property type="entry name" value="PROKAR_LIPOPROTEIN"/>
    <property type="match status" value="1"/>
</dbReference>
<dbReference type="EMBL" id="DXEZ01000131">
    <property type="protein sequence ID" value="HIX54312.1"/>
    <property type="molecule type" value="Genomic_DNA"/>
</dbReference>
<dbReference type="Proteomes" id="UP000824156">
    <property type="component" value="Unassembled WGS sequence"/>
</dbReference>
<proteinExistence type="predicted"/>
<sequence length="446" mass="50158">MKIFSIQLSLITVLLLLLSCERLDDDYNKIPDDIARLAELQQEYQDALVANTDGWFMEYQPGENNPAVPIFMKFFENGDVTVVSDRVGFDEEQTSTYRVGGVIGPELIFDTYSVYSSIAETGGGSFDFRMFPQEDGSFKLKHATGDLDTEFLLRKASANDKDEIIARAEVGYLLKEFNENSSAYFRNLILDEVSAFWELDIVSQQLTLTWEDGGGENQTETFAYTTLAGNGIKLVKPWKPQGSVQIDEFYFGDVTSDGILINDAGEGGAGKVEVSHVPAVPYKGTAEKYIFSNSLKMNENPVRLLAYTSNIDAVSNELRPYYEAVTNALPSFWRIQVYNYSPVDNPRNAIVLVGKNENDANTFHYFYYGMTIKDDSHVALEFENANELGSQIENHPDVIEFFNKIYPPEGITIIPLAAQRIRVVSRVNSLYYMDLIVSTPPGLWND</sequence>
<dbReference type="InterPro" id="IPR025396">
    <property type="entry name" value="DUF4302"/>
</dbReference>
<name>A0A9D1W8I8_9SPHI</name>
<protein>
    <submittedName>
        <fullName evidence="1">DUF4302 domain-containing protein</fullName>
    </submittedName>
</protein>
<dbReference type="Pfam" id="PF14135">
    <property type="entry name" value="DUF4302"/>
    <property type="match status" value="1"/>
</dbReference>
<evidence type="ECO:0000313" key="2">
    <source>
        <dbReference type="Proteomes" id="UP000824156"/>
    </source>
</evidence>
<comment type="caution">
    <text evidence="1">The sequence shown here is derived from an EMBL/GenBank/DDBJ whole genome shotgun (WGS) entry which is preliminary data.</text>
</comment>
<evidence type="ECO:0000313" key="1">
    <source>
        <dbReference type="EMBL" id="HIX54312.1"/>
    </source>
</evidence>
<gene>
    <name evidence="1" type="ORF">H9853_04750</name>
</gene>
<reference evidence="1" key="1">
    <citation type="journal article" date="2021" name="PeerJ">
        <title>Extensive microbial diversity within the chicken gut microbiome revealed by metagenomics and culture.</title>
        <authorList>
            <person name="Gilroy R."/>
            <person name="Ravi A."/>
            <person name="Getino M."/>
            <person name="Pursley I."/>
            <person name="Horton D.L."/>
            <person name="Alikhan N.F."/>
            <person name="Baker D."/>
            <person name="Gharbi K."/>
            <person name="Hall N."/>
            <person name="Watson M."/>
            <person name="Adriaenssens E.M."/>
            <person name="Foster-Nyarko E."/>
            <person name="Jarju S."/>
            <person name="Secka A."/>
            <person name="Antonio M."/>
            <person name="Oren A."/>
            <person name="Chaudhuri R.R."/>
            <person name="La Ragione R."/>
            <person name="Hildebrand F."/>
            <person name="Pallen M.J."/>
        </authorList>
    </citation>
    <scope>NUCLEOTIDE SEQUENCE</scope>
    <source>
        <strain evidence="1">1719</strain>
    </source>
</reference>
<organism evidence="1 2">
    <name type="scientific">Candidatus Sphingobacterium stercoripullorum</name>
    <dbReference type="NCBI Taxonomy" id="2838759"/>
    <lineage>
        <taxon>Bacteria</taxon>
        <taxon>Pseudomonadati</taxon>
        <taxon>Bacteroidota</taxon>
        <taxon>Sphingobacteriia</taxon>
        <taxon>Sphingobacteriales</taxon>
        <taxon>Sphingobacteriaceae</taxon>
        <taxon>Sphingobacterium</taxon>
    </lineage>
</organism>
<reference evidence="1" key="2">
    <citation type="submission" date="2021-04" db="EMBL/GenBank/DDBJ databases">
        <authorList>
            <person name="Gilroy R."/>
        </authorList>
    </citation>
    <scope>NUCLEOTIDE SEQUENCE</scope>
    <source>
        <strain evidence="1">1719</strain>
    </source>
</reference>
<dbReference type="AlphaFoldDB" id="A0A9D1W8I8"/>
<accession>A0A9D1W8I8</accession>